<dbReference type="GO" id="GO:0046404">
    <property type="term" value="F:ATP-dependent polydeoxyribonucleotide 5'-hydroxyl-kinase activity"/>
    <property type="evidence" value="ECO:0007669"/>
    <property type="project" value="TreeGrafter"/>
</dbReference>
<dbReference type="InterPro" id="IPR023214">
    <property type="entry name" value="HAD_sf"/>
</dbReference>
<organism evidence="1">
    <name type="scientific">Cyberlindnera fabianii</name>
    <name type="common">Yeast</name>
    <name type="synonym">Hansenula fabianii</name>
    <dbReference type="NCBI Taxonomy" id="36022"/>
    <lineage>
        <taxon>Eukaryota</taxon>
        <taxon>Fungi</taxon>
        <taxon>Dikarya</taxon>
        <taxon>Ascomycota</taxon>
        <taxon>Saccharomycotina</taxon>
        <taxon>Saccharomycetes</taxon>
        <taxon>Phaffomycetales</taxon>
        <taxon>Phaffomycetaceae</taxon>
        <taxon>Cyberlindnera</taxon>
    </lineage>
</organism>
<sequence>MSRDIFSMIGKQSSRVKPQEKIAARVASAVTANLLSLSLSETHKTIIIDEYIVKIHPISTQSRTPSRKFVAFDLDGTLITTKSGHTFSRGPNDWTWLNDKVVPSLQSITLPIVIFTNQGAVIAQKTSKSLSNFTKKCKLILDAMKEAGIDVSNVWIYASPKMGKTYKGKNEAEFTKMRKPEIGMFEHLLKDGVLEDVIKEECVYVGDAAGRATDFSDSDKKFAQNCDIPFKTPEEYFV</sequence>
<dbReference type="AlphaFoldDB" id="A0A061B4N2"/>
<dbReference type="InterPro" id="IPR006551">
    <property type="entry name" value="Polynucleotide_phosphatase"/>
</dbReference>
<dbReference type="PANTHER" id="PTHR12083:SF9">
    <property type="entry name" value="BIFUNCTIONAL POLYNUCLEOTIDE PHOSPHATASE_KINASE"/>
    <property type="match status" value="1"/>
</dbReference>
<dbReference type="NCBIfam" id="TIGR01662">
    <property type="entry name" value="HAD-SF-IIIA"/>
    <property type="match status" value="1"/>
</dbReference>
<dbReference type="NCBIfam" id="TIGR01664">
    <property type="entry name" value="DNA-3'-Pase"/>
    <property type="match status" value="1"/>
</dbReference>
<dbReference type="GO" id="GO:0046403">
    <property type="term" value="F:polynucleotide 3'-phosphatase activity"/>
    <property type="evidence" value="ECO:0007669"/>
    <property type="project" value="TreeGrafter"/>
</dbReference>
<dbReference type="EMBL" id="LK052899">
    <property type="protein sequence ID" value="CDR44446.1"/>
    <property type="molecule type" value="Genomic_DNA"/>
</dbReference>
<dbReference type="GO" id="GO:0003690">
    <property type="term" value="F:double-stranded DNA binding"/>
    <property type="evidence" value="ECO:0007669"/>
    <property type="project" value="TreeGrafter"/>
</dbReference>
<accession>A0A061B4N2</accession>
<protein>
    <submittedName>
        <fullName evidence="1">CYFA0S14e02828g1_1</fullName>
    </submittedName>
</protein>
<evidence type="ECO:0000313" key="1">
    <source>
        <dbReference type="EMBL" id="CDR44446.1"/>
    </source>
</evidence>
<proteinExistence type="predicted"/>
<gene>
    <name evidence="1" type="ORF">CYFA0S_14e02828g</name>
</gene>
<dbReference type="InterPro" id="IPR013954">
    <property type="entry name" value="PNK3P"/>
</dbReference>
<dbReference type="InterPro" id="IPR006549">
    <property type="entry name" value="HAD-SF_hydro_IIIA"/>
</dbReference>
<dbReference type="InterPro" id="IPR036412">
    <property type="entry name" value="HAD-like_sf"/>
</dbReference>
<dbReference type="VEuPathDB" id="FungiDB:BON22_3901"/>
<dbReference type="Pfam" id="PF08645">
    <property type="entry name" value="PNK3P"/>
    <property type="match status" value="1"/>
</dbReference>
<dbReference type="PhylomeDB" id="A0A061B4N2"/>
<name>A0A061B4N2_CYBFA</name>
<dbReference type="OrthoDB" id="19045at2759"/>
<dbReference type="Gene3D" id="3.40.50.1000">
    <property type="entry name" value="HAD superfamily/HAD-like"/>
    <property type="match status" value="1"/>
</dbReference>
<dbReference type="PANTHER" id="PTHR12083">
    <property type="entry name" value="BIFUNCTIONAL POLYNUCLEOTIDE PHOSPHATASE/KINASE"/>
    <property type="match status" value="1"/>
</dbReference>
<dbReference type="GO" id="GO:0006281">
    <property type="term" value="P:DNA repair"/>
    <property type="evidence" value="ECO:0007669"/>
    <property type="project" value="TreeGrafter"/>
</dbReference>
<reference evidence="1" key="1">
    <citation type="journal article" date="2014" name="Genome Announc.">
        <title>Genome sequence of the yeast Cyberlindnera fabianii (Hansenula fabianii).</title>
        <authorList>
            <person name="Freel K.C."/>
            <person name="Sarilar V."/>
            <person name="Neuveglise C."/>
            <person name="Devillers H."/>
            <person name="Friedrich A."/>
            <person name="Schacherer J."/>
        </authorList>
    </citation>
    <scope>NUCLEOTIDE SEQUENCE</scope>
    <source>
        <strain evidence="1">YJS4271</strain>
    </source>
</reference>
<dbReference type="SUPFAM" id="SSF56784">
    <property type="entry name" value="HAD-like"/>
    <property type="match status" value="1"/>
</dbReference>